<dbReference type="eggNOG" id="COG1457">
    <property type="taxonomic scope" value="Bacteria"/>
</dbReference>
<sequence length="417" mass="44816">MIDKGARTLSGFGTALLWAGVAVSVSEIWAGSLLQDAGLFAGLLIIVIGHLFGGLVLSASGTMGTRYGIMSMQSTRMVLGNRGSIIPSLLNVFQLVGWATIMLALSGSIGASVGHRLGAPFNSKAFWILLIGAGTLAWSFLVGSSKLQWVHTVVIIGLVLISALMTWIALNPHYYTMKPAAADSFSFTRGMRLMDLVIVMPISWVPLISDYSRLAKSERGGFWGSFLGYGIVSCWMYGIGLVISLATGTEDPAANILRLMGTLGLTIPAVVLVFASTMTSDFPDIYSSACSLFNINSKIKPAWTMWGTGILTIILALFFDLSRFETFLNVVGAFFIPLFAILLTDYFLIRKQDLTGLDFAVGSGMNFSGGFRIKGLLVWGIGTLVYFLARAVDCPLGASITAFLVSSVIYLLLEKRT</sequence>
<dbReference type="KEGG" id="ssm:Spirs_0473"/>
<feature type="transmembrane region" description="Helical" evidence="6">
    <location>
        <begin position="85"/>
        <end position="105"/>
    </location>
</feature>
<accession>E1RB90</accession>
<evidence type="ECO:0000256" key="5">
    <source>
        <dbReference type="ARBA" id="ARBA00023136"/>
    </source>
</evidence>
<organism evidence="7 8">
    <name type="scientific">Sediminispirochaeta smaragdinae (strain DSM 11293 / JCM 15392 / SEBR 4228)</name>
    <name type="common">Spirochaeta smaragdinae</name>
    <dbReference type="NCBI Taxonomy" id="573413"/>
    <lineage>
        <taxon>Bacteria</taxon>
        <taxon>Pseudomonadati</taxon>
        <taxon>Spirochaetota</taxon>
        <taxon>Spirochaetia</taxon>
        <taxon>Spirochaetales</taxon>
        <taxon>Spirochaetaceae</taxon>
        <taxon>Sediminispirochaeta</taxon>
    </lineage>
</organism>
<protein>
    <submittedName>
        <fullName evidence="7">Permease for cytosine/purines uracil thiamine allantoin</fullName>
    </submittedName>
</protein>
<dbReference type="HOGENOM" id="CLU_048240_1_1_12"/>
<dbReference type="RefSeq" id="WP_013253084.1">
    <property type="nucleotide sequence ID" value="NC_014364.1"/>
</dbReference>
<evidence type="ECO:0000256" key="4">
    <source>
        <dbReference type="ARBA" id="ARBA00022989"/>
    </source>
</evidence>
<feature type="transmembrane region" description="Helical" evidence="6">
    <location>
        <begin position="370"/>
        <end position="389"/>
    </location>
</feature>
<comment type="subcellular location">
    <subcellularLocation>
        <location evidence="1">Membrane</location>
        <topology evidence="1">Multi-pass membrane protein</topology>
    </subcellularLocation>
</comment>
<dbReference type="STRING" id="573413.Spirs_0473"/>
<dbReference type="EMBL" id="CP002116">
    <property type="protein sequence ID" value="ADK79620.1"/>
    <property type="molecule type" value="Genomic_DNA"/>
</dbReference>
<keyword evidence="8" id="KW-1185">Reference proteome</keyword>
<keyword evidence="4 6" id="KW-1133">Transmembrane helix</keyword>
<feature type="transmembrane region" description="Helical" evidence="6">
    <location>
        <begin position="221"/>
        <end position="244"/>
    </location>
</feature>
<dbReference type="Pfam" id="PF02133">
    <property type="entry name" value="Transp_cyt_pur"/>
    <property type="match status" value="1"/>
</dbReference>
<dbReference type="PANTHER" id="PTHR30569:SF0">
    <property type="entry name" value="CYTOSINE PERMEASE"/>
    <property type="match status" value="1"/>
</dbReference>
<dbReference type="Gene3D" id="1.10.4160.10">
    <property type="entry name" value="Hydantoin permease"/>
    <property type="match status" value="1"/>
</dbReference>
<dbReference type="OrthoDB" id="9780088at2"/>
<evidence type="ECO:0000256" key="6">
    <source>
        <dbReference type="SAM" id="Phobius"/>
    </source>
</evidence>
<dbReference type="GO" id="GO:0005886">
    <property type="term" value="C:plasma membrane"/>
    <property type="evidence" value="ECO:0007669"/>
    <property type="project" value="TreeGrafter"/>
</dbReference>
<reference evidence="7 8" key="1">
    <citation type="journal article" date="2010" name="Stand. Genomic Sci.">
        <title>Complete genome sequence of Spirochaeta smaragdinae type strain (SEBR 4228).</title>
        <authorList>
            <person name="Mavromatis K."/>
            <person name="Yasawong M."/>
            <person name="Chertkov O."/>
            <person name="Lapidus A."/>
            <person name="Lucas S."/>
            <person name="Nolan M."/>
            <person name="Del Rio T.G."/>
            <person name="Tice H."/>
            <person name="Cheng J.F."/>
            <person name="Pitluck S."/>
            <person name="Liolios K."/>
            <person name="Ivanova N."/>
            <person name="Tapia R."/>
            <person name="Han C."/>
            <person name="Bruce D."/>
            <person name="Goodwin L."/>
            <person name="Pati A."/>
            <person name="Chen A."/>
            <person name="Palaniappan K."/>
            <person name="Land M."/>
            <person name="Hauser L."/>
            <person name="Chang Y.J."/>
            <person name="Jeffries C.D."/>
            <person name="Detter J.C."/>
            <person name="Rohde M."/>
            <person name="Brambilla E."/>
            <person name="Spring S."/>
            <person name="Goker M."/>
            <person name="Sikorski J."/>
            <person name="Woyke T."/>
            <person name="Bristow J."/>
            <person name="Eisen J.A."/>
            <person name="Markowitz V."/>
            <person name="Hugenholtz P."/>
            <person name="Klenk H.P."/>
            <person name="Kyrpides N.C."/>
        </authorList>
    </citation>
    <scope>NUCLEOTIDE SEQUENCE [LARGE SCALE GENOMIC DNA]</scope>
    <source>
        <strain evidence="8">DSM 11293 / JCM 15392 / SEBR 4228</strain>
    </source>
</reference>
<dbReference type="Proteomes" id="UP000002318">
    <property type="component" value="Chromosome"/>
</dbReference>
<keyword evidence="3 6" id="KW-0812">Transmembrane</keyword>
<feature type="transmembrane region" description="Helical" evidence="6">
    <location>
        <begin position="256"/>
        <end position="275"/>
    </location>
</feature>
<feature type="transmembrane region" description="Helical" evidence="6">
    <location>
        <begin position="149"/>
        <end position="170"/>
    </location>
</feature>
<dbReference type="InterPro" id="IPR001248">
    <property type="entry name" value="Pur-cyt_permease"/>
</dbReference>
<evidence type="ECO:0000256" key="1">
    <source>
        <dbReference type="ARBA" id="ARBA00004141"/>
    </source>
</evidence>
<comment type="similarity">
    <text evidence="2">Belongs to the purine-cytosine permease (2.A.39) family.</text>
</comment>
<name>E1RB90_SEDSS</name>
<evidence type="ECO:0000256" key="3">
    <source>
        <dbReference type="ARBA" id="ARBA00022692"/>
    </source>
</evidence>
<evidence type="ECO:0000256" key="2">
    <source>
        <dbReference type="ARBA" id="ARBA00008974"/>
    </source>
</evidence>
<proteinExistence type="inferred from homology"/>
<dbReference type="AlphaFoldDB" id="E1RB90"/>
<evidence type="ECO:0000313" key="7">
    <source>
        <dbReference type="EMBL" id="ADK79620.1"/>
    </source>
</evidence>
<keyword evidence="5 6" id="KW-0472">Membrane</keyword>
<dbReference type="PANTHER" id="PTHR30569">
    <property type="entry name" value="CYTOSINE TRANSPORTER CODB"/>
    <property type="match status" value="1"/>
</dbReference>
<feature type="transmembrane region" description="Helical" evidence="6">
    <location>
        <begin position="303"/>
        <end position="321"/>
    </location>
</feature>
<evidence type="ECO:0000313" key="8">
    <source>
        <dbReference type="Proteomes" id="UP000002318"/>
    </source>
</evidence>
<dbReference type="GO" id="GO:0015209">
    <property type="term" value="F:cytosine transmembrane transporter activity"/>
    <property type="evidence" value="ECO:0007669"/>
    <property type="project" value="InterPro"/>
</dbReference>
<gene>
    <name evidence="7" type="ordered locus">Spirs_0473</name>
</gene>
<feature type="transmembrane region" description="Helical" evidence="6">
    <location>
        <begin position="395"/>
        <end position="413"/>
    </location>
</feature>
<feature type="transmembrane region" description="Helical" evidence="6">
    <location>
        <begin position="125"/>
        <end position="142"/>
    </location>
</feature>
<dbReference type="InterPro" id="IPR030191">
    <property type="entry name" value="CodB"/>
</dbReference>
<feature type="transmembrane region" description="Helical" evidence="6">
    <location>
        <begin position="40"/>
        <end position="64"/>
    </location>
</feature>
<feature type="transmembrane region" description="Helical" evidence="6">
    <location>
        <begin position="327"/>
        <end position="349"/>
    </location>
</feature>